<comment type="caution">
    <text evidence="2">The sequence shown here is derived from an EMBL/GenBank/DDBJ whole genome shotgun (WGS) entry which is preliminary data.</text>
</comment>
<dbReference type="Proteomes" id="UP001642540">
    <property type="component" value="Unassembled WGS sequence"/>
</dbReference>
<keyword evidence="1" id="KW-0732">Signal</keyword>
<reference evidence="2 3" key="1">
    <citation type="submission" date="2024-08" db="EMBL/GenBank/DDBJ databases">
        <authorList>
            <person name="Cucini C."/>
            <person name="Frati F."/>
        </authorList>
    </citation>
    <scope>NUCLEOTIDE SEQUENCE [LARGE SCALE GENOMIC DNA]</scope>
</reference>
<dbReference type="PANTHER" id="PTHR37159">
    <property type="entry name" value="GH11867P"/>
    <property type="match status" value="1"/>
</dbReference>
<dbReference type="EMBL" id="CAXLJM020000004">
    <property type="protein sequence ID" value="CAL8070474.1"/>
    <property type="molecule type" value="Genomic_DNA"/>
</dbReference>
<feature type="signal peptide" evidence="1">
    <location>
        <begin position="1"/>
        <end position="16"/>
    </location>
</feature>
<proteinExistence type="predicted"/>
<gene>
    <name evidence="2" type="ORF">ODALV1_LOCUS1258</name>
</gene>
<evidence type="ECO:0000313" key="2">
    <source>
        <dbReference type="EMBL" id="CAL8070474.1"/>
    </source>
</evidence>
<accession>A0ABP1PN87</accession>
<keyword evidence="3" id="KW-1185">Reference proteome</keyword>
<sequence length="784" mass="90866">MSSIVVQLCIIVLVWCSRKSIRFTLAQDSLTGTNSECLGWLSANMTVATMLKGREVPGPIPIEDADLIPTWANFTLLRVGQEFAQKHIGFLGLSHLYGLLFENFLPDIKYTLLATGSSNLKERAARRYLATATQILLWYQNSFHIPEERKILLTSIKNVRQHHFDASFKVQLKLKDKNFLELQRADLQAQMKSRKQSIYNDYPFWLAFHQDLQHSHIPFEKREYPTSNFNGIPISQFGLGITQFSFAGIVVLFHKQLGIVHVTDEELRGFVHLWGVLGHMLGIRDESNICLQADLKRSKQLFEEMREKIIIPALFEMDESSHIQLSGYLDGLQHLNDMVTPRLIVYRFLRDIVRVQPTSMYLSATAIEKMYIAGMDGILTDNLMMNRWLVNKNAMFLMDSNVATLLQGRDVPGLRPIPDADLIPSWTNFTLLRVGQECAQKNAGYLGMSHLFALIFDNFLPDVKDILLATGSSNIKERAARRYTATAVQVLLWYQNSFHIPDERRILIQSVQKVRQIHFDAAFKVQQKLKDKNFLEAQRSEMKSQMEARKPSIYNDYPFWFAFHEDLKNSYIPDDKREYPQWKYNGIPITQFTQGLTQFSFAGMVVLYHKQLGIVHVTDEEIRGFVHLWGVLGHMLGIHDEFNICLQADLQRTKELFEEMTEKIFIPALFQMDESSHIQLSGYLDGLQYMNEMLTPRLMVYRFLRDIVQIQPTFMYKTMPAIDKMYVAGLDGLITDNSMTNRWLVNRNGQFFLDSNGYRFFRGNYHSEDHKSRGAFYTREKLVL</sequence>
<dbReference type="PANTHER" id="PTHR37159:SF1">
    <property type="entry name" value="GH11867P"/>
    <property type="match status" value="1"/>
</dbReference>
<name>A0ABP1PN87_9HEXA</name>
<organism evidence="2 3">
    <name type="scientific">Orchesella dallaii</name>
    <dbReference type="NCBI Taxonomy" id="48710"/>
    <lineage>
        <taxon>Eukaryota</taxon>
        <taxon>Metazoa</taxon>
        <taxon>Ecdysozoa</taxon>
        <taxon>Arthropoda</taxon>
        <taxon>Hexapoda</taxon>
        <taxon>Collembola</taxon>
        <taxon>Entomobryomorpha</taxon>
        <taxon>Entomobryoidea</taxon>
        <taxon>Orchesellidae</taxon>
        <taxon>Orchesellinae</taxon>
        <taxon>Orchesella</taxon>
    </lineage>
</organism>
<protein>
    <submittedName>
        <fullName evidence="2">Uncharacterized protein</fullName>
    </submittedName>
</protein>
<feature type="chain" id="PRO_5045392508" evidence="1">
    <location>
        <begin position="17"/>
        <end position="784"/>
    </location>
</feature>
<evidence type="ECO:0000256" key="1">
    <source>
        <dbReference type="SAM" id="SignalP"/>
    </source>
</evidence>
<evidence type="ECO:0000313" key="3">
    <source>
        <dbReference type="Proteomes" id="UP001642540"/>
    </source>
</evidence>